<dbReference type="GO" id="GO:0003887">
    <property type="term" value="F:DNA-directed DNA polymerase activity"/>
    <property type="evidence" value="ECO:0007669"/>
    <property type="project" value="UniProtKB-KW"/>
</dbReference>
<evidence type="ECO:0000256" key="6">
    <source>
        <dbReference type="ARBA" id="ARBA00022723"/>
    </source>
</evidence>
<feature type="compositionally biased region" description="Polar residues" evidence="17">
    <location>
        <begin position="145"/>
        <end position="156"/>
    </location>
</feature>
<dbReference type="Pfam" id="PF17921">
    <property type="entry name" value="Integrase_H2C2"/>
    <property type="match status" value="1"/>
</dbReference>
<dbReference type="GO" id="GO:0008270">
    <property type="term" value="F:zinc ion binding"/>
    <property type="evidence" value="ECO:0007669"/>
    <property type="project" value="UniProtKB-KW"/>
</dbReference>
<keyword evidence="5" id="KW-0540">Nuclease</keyword>
<dbReference type="EMBL" id="AL663009">
    <property type="protein sequence ID" value="CAD40008.3"/>
    <property type="molecule type" value="Genomic_DNA"/>
</dbReference>
<dbReference type="EC" id="2.7.7.49" evidence="1"/>
<feature type="compositionally biased region" description="Polar residues" evidence="17">
    <location>
        <begin position="245"/>
        <end position="256"/>
    </location>
</feature>
<dbReference type="InterPro" id="IPR043128">
    <property type="entry name" value="Rev_trsase/Diguanyl_cyclase"/>
</dbReference>
<keyword evidence="16" id="KW-0863">Zinc-finger</keyword>
<dbReference type="SUPFAM" id="SSF56672">
    <property type="entry name" value="DNA/RNA polymerases"/>
    <property type="match status" value="1"/>
</dbReference>
<dbReference type="InterPro" id="IPR012337">
    <property type="entry name" value="RNaseH-like_sf"/>
</dbReference>
<dbReference type="Pfam" id="PF00078">
    <property type="entry name" value="RVT_1"/>
    <property type="match status" value="1"/>
</dbReference>
<dbReference type="InterPro" id="IPR036875">
    <property type="entry name" value="Znf_CCHC_sf"/>
</dbReference>
<dbReference type="Pfam" id="PF17917">
    <property type="entry name" value="RT_RNaseH"/>
    <property type="match status" value="1"/>
</dbReference>
<dbReference type="InterPro" id="IPR056924">
    <property type="entry name" value="SH3_Tf2-1"/>
</dbReference>
<keyword evidence="14" id="KW-0238">DNA-binding</keyword>
<keyword evidence="16" id="KW-0862">Zinc</keyword>
<dbReference type="CDD" id="cd01647">
    <property type="entry name" value="RT_LTR"/>
    <property type="match status" value="1"/>
</dbReference>
<evidence type="ECO:0000256" key="14">
    <source>
        <dbReference type="ARBA" id="ARBA00023125"/>
    </source>
</evidence>
<sequence>MKALVSSSCLPSSACGRRPSLPLFPVCLCVCWAFAAHMAGSINRRGLDLTGFVLELRAMCVVLGYPHGVDYQGKQLPEQEGDDAEPRAAWEVTAVILTGSPERTSLANAALLTIGTLHQRYPDELQHSPYRYHQLESHKRRLANFRNQQGANQRVRYTNPYPGGSSSQQQHQQQQPRSAPRPQFVVRVPQSQQQQSQQGTRAPRPPMPAVQPGQGRRDVQGPQRLCFNCFEPGHFADKCPKPRRQQGQAPPRSNNGGKDVIRGRVNHVTAEDVLTTPDVIVGTFLIHSIPATILFDFGASHSFISVPFVGRNQLGVERLRNPLLITTPGGVMTAKYYSPAVPIEIQGIPFPSDLIILDTKNLDVILGMNCSELHQIGLSEIPIVREFGDVFPEELPGMPPKREIEFRIDLAPGTTPQYKRPYRMAANELAEVKKQLEELKEKGYIRPSTSPWGAPVIFVEKKDKTKRMCVDYRALNEVTIKNKYPLPRIDDLFDQLKGVTVFSKIDLRSGYHQLRIREEDIPKTAFTTRYGLYEITVMSFGLTNAPAFFMNLMNKVFMEYLDKFVVVFIDDILVYSQSEEDHQHHLRLVLGKLREHQLYAKLSKCEFWLSEVKFLGNVISAKGVAMDPETVTAVTDWKQPKTVTQIRSFLGLAGYYRRFIENFSKIARPMTQLLKKEEKFVWSPQCEKAFQTLKEKLVSSPVLILPDTRKDFMVYCDASRQGLGCVLMQEGHVVAYASRQLRPHEGNYPTHDLELAAVVHALKIWRHYLIGNRCEIYTDHKSLKYIFTQSDLNLRQRRWLELIKDYDVGIHYHPGKANVVADALSRKSHCNTLDVRDDRKLKQLILQEAHESPYSIHPGSTKMYLDLKEKYWWVSMKREIAEFVALCDVCQRVKAEHQRPAGLLQPLQVPEWKWDEIGMDFITGLPKTQGGYDSIWVVVDRLTKVARFIPVKTTYGGNKLAELYFARITDGQTERLNQILEDMLRACVLDFGKTWDKSLPYAEFSYNNSYQASIQMAPYEALYGRKCRTPLLWDQVGESQVFGTDILREAEAKVRTIRDNLKVAQSRQKSYADNRRRNLEFAVDDFVYLRVTPLQGVHSFQTKGKLAHRFVGPFRIIARRGEVAYQLELPASLGNVHDVFHVSQLKKCLRVPSEQADSEQIEVREDLTYVERPVKILDTMERRTRNRVIRFCKVQWSNHAEEEATWEREDELKAAHPDLFASSSESRGRDSV</sequence>
<evidence type="ECO:0000256" key="10">
    <source>
        <dbReference type="ARBA" id="ARBA00022842"/>
    </source>
</evidence>
<dbReference type="GO" id="GO:0006310">
    <property type="term" value="P:DNA recombination"/>
    <property type="evidence" value="ECO:0007669"/>
    <property type="project" value="UniProtKB-KW"/>
</dbReference>
<evidence type="ECO:0000256" key="7">
    <source>
        <dbReference type="ARBA" id="ARBA00022750"/>
    </source>
</evidence>
<keyword evidence="15" id="KW-0233">DNA recombination</keyword>
<dbReference type="PROSITE" id="PS50878">
    <property type="entry name" value="RT_POL"/>
    <property type="match status" value="1"/>
</dbReference>
<gene>
    <name evidence="20" type="primary">OSJNBb0052B05.11</name>
</gene>
<dbReference type="CDD" id="cd00303">
    <property type="entry name" value="retropepsin_like"/>
    <property type="match status" value="1"/>
</dbReference>
<dbReference type="Gene3D" id="2.40.70.10">
    <property type="entry name" value="Acid Proteases"/>
    <property type="match status" value="1"/>
</dbReference>
<dbReference type="InterPro" id="IPR043502">
    <property type="entry name" value="DNA/RNA_pol_sf"/>
</dbReference>
<dbReference type="FunFam" id="3.10.20.370:FF:000001">
    <property type="entry name" value="Retrovirus-related Pol polyprotein from transposon 17.6-like protein"/>
    <property type="match status" value="1"/>
</dbReference>
<dbReference type="FunFam" id="3.30.70.270:FF:000020">
    <property type="entry name" value="Transposon Tf2-6 polyprotein-like Protein"/>
    <property type="match status" value="1"/>
</dbReference>
<evidence type="ECO:0000259" key="19">
    <source>
        <dbReference type="PROSITE" id="PS50878"/>
    </source>
</evidence>
<dbReference type="SUPFAM" id="SSF54160">
    <property type="entry name" value="Chromo domain-like"/>
    <property type="match status" value="1"/>
</dbReference>
<keyword evidence="2" id="KW-0645">Protease</keyword>
<evidence type="ECO:0000256" key="13">
    <source>
        <dbReference type="ARBA" id="ARBA00022932"/>
    </source>
</evidence>
<dbReference type="GO" id="GO:0015074">
    <property type="term" value="P:DNA integration"/>
    <property type="evidence" value="ECO:0007669"/>
    <property type="project" value="UniProtKB-KW"/>
</dbReference>
<keyword evidence="9" id="KW-0378">Hydrolase</keyword>
<evidence type="ECO:0000256" key="8">
    <source>
        <dbReference type="ARBA" id="ARBA00022759"/>
    </source>
</evidence>
<keyword evidence="13" id="KW-0239">DNA-directed DNA polymerase</keyword>
<dbReference type="Gene3D" id="3.30.70.270">
    <property type="match status" value="2"/>
</dbReference>
<evidence type="ECO:0000256" key="4">
    <source>
        <dbReference type="ARBA" id="ARBA00022695"/>
    </source>
</evidence>
<dbReference type="GO" id="GO:0003677">
    <property type="term" value="F:DNA binding"/>
    <property type="evidence" value="ECO:0007669"/>
    <property type="project" value="UniProtKB-KW"/>
</dbReference>
<evidence type="ECO:0000313" key="20">
    <source>
        <dbReference type="EMBL" id="CAD40008.3"/>
    </source>
</evidence>
<dbReference type="Gene3D" id="3.10.10.10">
    <property type="entry name" value="HIV Type 1 Reverse Transcriptase, subunit A, domain 1"/>
    <property type="match status" value="1"/>
</dbReference>
<dbReference type="SMART" id="SM00343">
    <property type="entry name" value="ZnF_C2HC"/>
    <property type="match status" value="1"/>
</dbReference>
<dbReference type="PANTHER" id="PTHR37984">
    <property type="entry name" value="PROTEIN CBG26694"/>
    <property type="match status" value="1"/>
</dbReference>
<dbReference type="InterPro" id="IPR000477">
    <property type="entry name" value="RT_dom"/>
</dbReference>
<keyword evidence="12" id="KW-0695">RNA-directed DNA polymerase</keyword>
<evidence type="ECO:0000256" key="12">
    <source>
        <dbReference type="ARBA" id="ARBA00022918"/>
    </source>
</evidence>
<dbReference type="GO" id="GO:0003964">
    <property type="term" value="F:RNA-directed DNA polymerase activity"/>
    <property type="evidence" value="ECO:0007669"/>
    <property type="project" value="UniProtKB-KW"/>
</dbReference>
<dbReference type="PROSITE" id="PS50158">
    <property type="entry name" value="ZF_CCHC"/>
    <property type="match status" value="1"/>
</dbReference>
<keyword evidence="8" id="KW-0255">Endonuclease</keyword>
<dbReference type="Proteomes" id="UP000000763">
    <property type="component" value="Chromosome 4"/>
</dbReference>
<proteinExistence type="predicted"/>
<dbReference type="InterPro" id="IPR021109">
    <property type="entry name" value="Peptidase_aspartic_dom_sf"/>
</dbReference>
<keyword evidence="6" id="KW-0479">Metal-binding</keyword>
<keyword evidence="3" id="KW-0808">Transferase</keyword>
<dbReference type="Pfam" id="PF08284">
    <property type="entry name" value="RVP_2"/>
    <property type="match status" value="1"/>
</dbReference>
<evidence type="ECO:0000256" key="3">
    <source>
        <dbReference type="ARBA" id="ARBA00022679"/>
    </source>
</evidence>
<dbReference type="Pfam" id="PF24626">
    <property type="entry name" value="SH3_Tf2-1"/>
    <property type="match status" value="1"/>
</dbReference>
<keyword evidence="7" id="KW-0064">Aspartyl protease</keyword>
<feature type="domain" description="Reverse transcriptase" evidence="19">
    <location>
        <begin position="440"/>
        <end position="619"/>
    </location>
</feature>
<feature type="compositionally biased region" description="Low complexity" evidence="17">
    <location>
        <begin position="162"/>
        <end position="183"/>
    </location>
</feature>
<dbReference type="Gene3D" id="3.30.420.10">
    <property type="entry name" value="Ribonuclease H-like superfamily/Ribonuclease H"/>
    <property type="match status" value="2"/>
</dbReference>
<evidence type="ECO:0000256" key="5">
    <source>
        <dbReference type="ARBA" id="ARBA00022722"/>
    </source>
</evidence>
<reference evidence="21" key="1">
    <citation type="journal article" date="2005" name="Nature">
        <title>The map-based sequence of the rice genome.</title>
        <authorList>
            <consortium name="International rice genome sequencing project (IRGSP)"/>
            <person name="Matsumoto T."/>
            <person name="Wu J."/>
            <person name="Kanamori H."/>
            <person name="Katayose Y."/>
            <person name="Fujisawa M."/>
            <person name="Namiki N."/>
            <person name="Mizuno H."/>
            <person name="Yamamoto K."/>
            <person name="Antonio B.A."/>
            <person name="Baba T."/>
            <person name="Sakata K."/>
            <person name="Nagamura Y."/>
            <person name="Aoki H."/>
            <person name="Arikawa K."/>
            <person name="Arita K."/>
            <person name="Bito T."/>
            <person name="Chiden Y."/>
            <person name="Fujitsuka N."/>
            <person name="Fukunaka R."/>
            <person name="Hamada M."/>
            <person name="Harada C."/>
            <person name="Hayashi A."/>
            <person name="Hijishita S."/>
            <person name="Honda M."/>
            <person name="Hosokawa S."/>
            <person name="Ichikawa Y."/>
            <person name="Idonuma A."/>
            <person name="Iijima M."/>
            <person name="Ikeda M."/>
            <person name="Ikeno M."/>
            <person name="Ito K."/>
            <person name="Ito S."/>
            <person name="Ito T."/>
            <person name="Ito Y."/>
            <person name="Ito Y."/>
            <person name="Iwabuchi A."/>
            <person name="Kamiya K."/>
            <person name="Karasawa W."/>
            <person name="Kurita K."/>
            <person name="Katagiri S."/>
            <person name="Kikuta A."/>
            <person name="Kobayashi H."/>
            <person name="Kobayashi N."/>
            <person name="Machita K."/>
            <person name="Maehara T."/>
            <person name="Masukawa M."/>
            <person name="Mizubayashi T."/>
            <person name="Mukai Y."/>
            <person name="Nagasaki H."/>
            <person name="Nagata Y."/>
            <person name="Naito S."/>
            <person name="Nakashima M."/>
            <person name="Nakama Y."/>
            <person name="Nakamichi Y."/>
            <person name="Nakamura M."/>
            <person name="Meguro A."/>
            <person name="Negishi M."/>
            <person name="Ohta I."/>
            <person name="Ohta T."/>
            <person name="Okamoto M."/>
            <person name="Ono N."/>
            <person name="Saji S."/>
            <person name="Sakaguchi M."/>
            <person name="Sakai K."/>
            <person name="Shibata M."/>
            <person name="Shimokawa T."/>
            <person name="Song J."/>
            <person name="Takazaki Y."/>
            <person name="Terasawa K."/>
            <person name="Tsugane M."/>
            <person name="Tsuji K."/>
            <person name="Ueda S."/>
            <person name="Waki K."/>
            <person name="Yamagata H."/>
            <person name="Yamamoto M."/>
            <person name="Yamamoto S."/>
            <person name="Yamane H."/>
            <person name="Yoshiki S."/>
            <person name="Yoshihara R."/>
            <person name="Yukawa K."/>
            <person name="Zhong H."/>
            <person name="Yano M."/>
            <person name="Yuan Q."/>
            <person name="Ouyang S."/>
            <person name="Liu J."/>
            <person name="Jones K.M."/>
            <person name="Gansberger K."/>
            <person name="Moffat K."/>
            <person name="Hill J."/>
            <person name="Bera J."/>
            <person name="Fadrosh D."/>
            <person name="Jin S."/>
            <person name="Johri S."/>
            <person name="Kim M."/>
            <person name="Overton L."/>
            <person name="Reardon M."/>
            <person name="Tsitrin T."/>
            <person name="Vuong H."/>
            <person name="Weaver B."/>
            <person name="Ciecko A."/>
            <person name="Tallon L."/>
            <person name="Jackson J."/>
            <person name="Pai G."/>
            <person name="Aken S.V."/>
            <person name="Utterback T."/>
            <person name="Reidmuller S."/>
            <person name="Feldblyum T."/>
            <person name="Hsiao J."/>
            <person name="Zismann V."/>
            <person name="Iobst S."/>
            <person name="de Vazeille A.R."/>
            <person name="Buell C.R."/>
            <person name="Ying K."/>
            <person name="Li Y."/>
            <person name="Lu T."/>
            <person name="Huang Y."/>
            <person name="Zhao Q."/>
            <person name="Feng Q."/>
            <person name="Zhang L."/>
            <person name="Zhu J."/>
            <person name="Weng Q."/>
            <person name="Mu J."/>
            <person name="Lu Y."/>
            <person name="Fan D."/>
            <person name="Liu Y."/>
            <person name="Guan J."/>
            <person name="Zhang Y."/>
            <person name="Yu S."/>
            <person name="Liu X."/>
            <person name="Zhang Y."/>
            <person name="Hong G."/>
            <person name="Han B."/>
            <person name="Choisne N."/>
            <person name="Demange N."/>
            <person name="Orjeda G."/>
            <person name="Samain S."/>
            <person name="Cattolico L."/>
            <person name="Pelletier E."/>
            <person name="Couloux A."/>
            <person name="Segurens B."/>
            <person name="Wincker P."/>
            <person name="D'Hont A."/>
            <person name="Scarpelli C."/>
            <person name="Weissenbach J."/>
            <person name="Salanoubat M."/>
            <person name="Quetier F."/>
            <person name="Yu Y."/>
            <person name="Kim H.R."/>
            <person name="Rambo T."/>
            <person name="Currie J."/>
            <person name="Collura K."/>
            <person name="Luo M."/>
            <person name="Yang T."/>
            <person name="Ammiraju J.S.S."/>
            <person name="Engler F."/>
            <person name="Soderlund C."/>
            <person name="Wing R.A."/>
            <person name="Palmer L.E."/>
            <person name="de la Bastide M."/>
            <person name="Spiegel L."/>
            <person name="Nascimento L."/>
            <person name="Zutavern T."/>
            <person name="O'Shaughnessy A."/>
            <person name="Dike S."/>
            <person name="Dedhia N."/>
            <person name="Preston R."/>
            <person name="Balija V."/>
            <person name="McCombie W.R."/>
            <person name="Chow T."/>
            <person name="Chen H."/>
            <person name="Chung M."/>
            <person name="Chen C."/>
            <person name="Shaw J."/>
            <person name="Wu H."/>
            <person name="Hsiao K."/>
            <person name="Chao Y."/>
            <person name="Chu M."/>
            <person name="Cheng C."/>
            <person name="Hour A."/>
            <person name="Lee P."/>
            <person name="Lin S."/>
            <person name="Lin Y."/>
            <person name="Liou J."/>
            <person name="Liu S."/>
            <person name="Hsing Y."/>
            <person name="Raghuvanshi S."/>
            <person name="Mohanty A."/>
            <person name="Bharti A.K."/>
            <person name="Gaur A."/>
            <person name="Gupta V."/>
            <person name="Kumar D."/>
            <person name="Ravi V."/>
            <person name="Vij S."/>
            <person name="Kapur A."/>
            <person name="Khurana P."/>
            <person name="Khurana P."/>
            <person name="Khurana J.P."/>
            <person name="Tyagi A.K."/>
            <person name="Gaikwad K."/>
            <person name="Singh A."/>
            <person name="Dalal V."/>
            <person name="Srivastava S."/>
            <person name="Dixit A."/>
            <person name="Pal A.K."/>
            <person name="Ghazi I.A."/>
            <person name="Yadav M."/>
            <person name="Pandit A."/>
            <person name="Bhargava A."/>
            <person name="Sureshbabu K."/>
            <person name="Batra K."/>
            <person name="Sharma T.R."/>
            <person name="Mohapatra T."/>
            <person name="Singh N.K."/>
            <person name="Messing J."/>
            <person name="Nelson A.B."/>
            <person name="Fuks G."/>
            <person name="Kavchok S."/>
            <person name="Keizer G."/>
            <person name="Linton E."/>
            <person name="Llaca V."/>
            <person name="Song R."/>
            <person name="Tanyolac B."/>
            <person name="Young S."/>
            <person name="Ho-Il K."/>
            <person name="Hahn J.H."/>
            <person name="Sangsakoo G."/>
            <person name="Vanavichit A."/>
            <person name="de Mattos Luiz.A.T."/>
            <person name="Zimmer P.D."/>
            <person name="Malone G."/>
            <person name="Dellagostin O."/>
            <person name="de Oliveira A.C."/>
            <person name="Bevan M."/>
            <person name="Bancroft I."/>
            <person name="Minx P."/>
            <person name="Cordum H."/>
            <person name="Wilson R."/>
            <person name="Cheng Z."/>
            <person name="Jin W."/>
            <person name="Jiang J."/>
            <person name="Leong S.A."/>
            <person name="Iwama H."/>
            <person name="Gojobori T."/>
            <person name="Itoh T."/>
            <person name="Niimura Y."/>
            <person name="Fujii Y."/>
            <person name="Habara T."/>
            <person name="Sakai H."/>
            <person name="Sato Y."/>
            <person name="Wilson G."/>
            <person name="Kumar K."/>
            <person name="McCouch S."/>
            <person name="Juretic N."/>
            <person name="Hoen D."/>
            <person name="Wright S."/>
            <person name="Bruskiewich R."/>
            <person name="Bureau T."/>
            <person name="Miyao A."/>
            <person name="Hirochika H."/>
            <person name="Nishikawa T."/>
            <person name="Kadowaki K."/>
            <person name="Sugiura M."/>
            <person name="Burr B."/>
            <person name="Sasaki T."/>
        </authorList>
    </citation>
    <scope>NUCLEOTIDE SEQUENCE [LARGE SCALE GENOMIC DNA]</scope>
    <source>
        <strain evidence="21">cv. Nipponbare</strain>
    </source>
</reference>
<dbReference type="InterPro" id="IPR041588">
    <property type="entry name" value="Integrase_H2C2"/>
</dbReference>
<dbReference type="GO" id="GO:0004519">
    <property type="term" value="F:endonuclease activity"/>
    <property type="evidence" value="ECO:0007669"/>
    <property type="project" value="UniProtKB-KW"/>
</dbReference>
<feature type="region of interest" description="Disordered" evidence="17">
    <location>
        <begin position="145"/>
        <end position="218"/>
    </location>
</feature>
<reference evidence="21" key="2">
    <citation type="journal article" date="2008" name="Nucleic Acids Res.">
        <title>The rice annotation project database (RAP-DB): 2008 update.</title>
        <authorList>
            <consortium name="The rice annotation project (RAP)"/>
        </authorList>
    </citation>
    <scope>GENOME REANNOTATION</scope>
    <source>
        <strain evidence="21">cv. Nipponbare</strain>
    </source>
</reference>
<dbReference type="SUPFAM" id="SSF57756">
    <property type="entry name" value="Retrovirus zinc finger-like domains"/>
    <property type="match status" value="1"/>
</dbReference>
<evidence type="ECO:0000256" key="17">
    <source>
        <dbReference type="SAM" id="MobiDB-lite"/>
    </source>
</evidence>
<dbReference type="GO" id="GO:0004190">
    <property type="term" value="F:aspartic-type endopeptidase activity"/>
    <property type="evidence" value="ECO:0007669"/>
    <property type="project" value="UniProtKB-KW"/>
</dbReference>
<dbReference type="InterPro" id="IPR036397">
    <property type="entry name" value="RNaseH_sf"/>
</dbReference>
<keyword evidence="4" id="KW-0548">Nucleotidyltransferase</keyword>
<feature type="region of interest" description="Disordered" evidence="17">
    <location>
        <begin position="237"/>
        <end position="260"/>
    </location>
</feature>
<dbReference type="SUPFAM" id="SSF53098">
    <property type="entry name" value="Ribonuclease H-like"/>
    <property type="match status" value="1"/>
</dbReference>
<evidence type="ECO:0000259" key="18">
    <source>
        <dbReference type="PROSITE" id="PS50158"/>
    </source>
</evidence>
<accession>Q7XWL8</accession>
<name>Q7XWL8_ORYSJ</name>
<dbReference type="InterPro" id="IPR041373">
    <property type="entry name" value="RT_RNaseH"/>
</dbReference>
<keyword evidence="11" id="KW-0229">DNA integration</keyword>
<dbReference type="InterPro" id="IPR001878">
    <property type="entry name" value="Znf_CCHC"/>
</dbReference>
<evidence type="ECO:0000256" key="1">
    <source>
        <dbReference type="ARBA" id="ARBA00012493"/>
    </source>
</evidence>
<keyword evidence="10" id="KW-0460">Magnesium</keyword>
<protein>
    <recommendedName>
        <fullName evidence="1">RNA-directed DNA polymerase</fullName>
        <ecNumber evidence="1">2.7.7.49</ecNumber>
    </recommendedName>
</protein>
<evidence type="ECO:0000256" key="2">
    <source>
        <dbReference type="ARBA" id="ARBA00022670"/>
    </source>
</evidence>
<evidence type="ECO:0000256" key="15">
    <source>
        <dbReference type="ARBA" id="ARBA00023172"/>
    </source>
</evidence>
<evidence type="ECO:0000313" key="21">
    <source>
        <dbReference type="Proteomes" id="UP000000763"/>
    </source>
</evidence>
<dbReference type="PANTHER" id="PTHR37984:SF5">
    <property type="entry name" value="PROTEIN NYNRIN-LIKE"/>
    <property type="match status" value="1"/>
</dbReference>
<dbReference type="SUPFAM" id="SSF50630">
    <property type="entry name" value="Acid proteases"/>
    <property type="match status" value="1"/>
</dbReference>
<evidence type="ECO:0000256" key="16">
    <source>
        <dbReference type="PROSITE-ProRule" id="PRU00047"/>
    </source>
</evidence>
<dbReference type="AlphaFoldDB" id="Q7XWL8"/>
<dbReference type="Gene3D" id="4.10.60.10">
    <property type="entry name" value="Zinc finger, CCHC-type"/>
    <property type="match status" value="1"/>
</dbReference>
<evidence type="ECO:0000256" key="11">
    <source>
        <dbReference type="ARBA" id="ARBA00022908"/>
    </source>
</evidence>
<dbReference type="Gene3D" id="1.10.340.70">
    <property type="match status" value="1"/>
</dbReference>
<dbReference type="GO" id="GO:0006508">
    <property type="term" value="P:proteolysis"/>
    <property type="evidence" value="ECO:0007669"/>
    <property type="project" value="UniProtKB-KW"/>
</dbReference>
<dbReference type="InterPro" id="IPR050951">
    <property type="entry name" value="Retrovirus_Pol_polyprotein"/>
</dbReference>
<organism evidence="20 21">
    <name type="scientific">Oryza sativa subsp. japonica</name>
    <name type="common">Rice</name>
    <dbReference type="NCBI Taxonomy" id="39947"/>
    <lineage>
        <taxon>Eukaryota</taxon>
        <taxon>Viridiplantae</taxon>
        <taxon>Streptophyta</taxon>
        <taxon>Embryophyta</taxon>
        <taxon>Tracheophyta</taxon>
        <taxon>Spermatophyta</taxon>
        <taxon>Magnoliopsida</taxon>
        <taxon>Liliopsida</taxon>
        <taxon>Poales</taxon>
        <taxon>Poaceae</taxon>
        <taxon>BOP clade</taxon>
        <taxon>Oryzoideae</taxon>
        <taxon>Oryzeae</taxon>
        <taxon>Oryzinae</taxon>
        <taxon>Oryza</taxon>
        <taxon>Oryza sativa</taxon>
    </lineage>
</organism>
<feature type="domain" description="CCHC-type" evidence="18">
    <location>
        <begin position="226"/>
        <end position="241"/>
    </location>
</feature>
<dbReference type="InterPro" id="IPR016197">
    <property type="entry name" value="Chromo-like_dom_sf"/>
</dbReference>
<dbReference type="CDD" id="cd09274">
    <property type="entry name" value="RNase_HI_RT_Ty3"/>
    <property type="match status" value="1"/>
</dbReference>
<evidence type="ECO:0000256" key="9">
    <source>
        <dbReference type="ARBA" id="ARBA00022801"/>
    </source>
</evidence>